<dbReference type="InterPro" id="IPR033469">
    <property type="entry name" value="CYTH-like_dom_sf"/>
</dbReference>
<sequence length="194" mass="23351">MILFTKLKLKKDVIIKNMKIEREKKYFVDEKLFQNLRKKAIYKLGVIQWYLEKCVFIKGEKCRIRYTIDSKGCENWVVAFKSPLFGDYKRLEEEYEVKVEDLSILKEKPVIAKIRHFLLMEEAEVIVDEFIELDYPLKVKYLAEIETDEDFKKFEEMFSLSKAVKDFEEYTNKNLARVSKFSPEEIIRKVQTML</sequence>
<dbReference type="Gene3D" id="2.40.320.10">
    <property type="entry name" value="Hypothetical Protein Pfu-838710-001"/>
    <property type="match status" value="1"/>
</dbReference>
<reference evidence="1 2" key="1">
    <citation type="submission" date="2020-08" db="EMBL/GenBank/DDBJ databases">
        <title>Genomic Encyclopedia of Type Strains, Phase IV (KMG-IV): sequencing the most valuable type-strain genomes for metagenomic binning, comparative biology and taxonomic classification.</title>
        <authorList>
            <person name="Goeker M."/>
        </authorList>
    </citation>
    <scope>NUCLEOTIDE SEQUENCE [LARGE SCALE GENOMIC DNA]</scope>
    <source>
        <strain evidence="1 2">DSM 13481</strain>
    </source>
</reference>
<evidence type="ECO:0000313" key="1">
    <source>
        <dbReference type="EMBL" id="MBB6062332.1"/>
    </source>
</evidence>
<name>A0A841GFH7_9BACT</name>
<accession>A0A841GFH7</accession>
<dbReference type="AlphaFoldDB" id="A0A841GFH7"/>
<gene>
    <name evidence="1" type="ORF">HNP65_000754</name>
</gene>
<evidence type="ECO:0000313" key="2">
    <source>
        <dbReference type="Proteomes" id="UP000555828"/>
    </source>
</evidence>
<keyword evidence="2" id="KW-1185">Reference proteome</keyword>
<proteinExistence type="predicted"/>
<protein>
    <submittedName>
        <fullName evidence="1">CYTH domain-containing protein</fullName>
    </submittedName>
</protein>
<comment type="caution">
    <text evidence="1">The sequence shown here is derived from an EMBL/GenBank/DDBJ whole genome shotgun (WGS) entry which is preliminary data.</text>
</comment>
<dbReference type="EMBL" id="JACHEX010000001">
    <property type="protein sequence ID" value="MBB6062332.1"/>
    <property type="molecule type" value="Genomic_DNA"/>
</dbReference>
<dbReference type="SUPFAM" id="SSF55154">
    <property type="entry name" value="CYTH-like phosphatases"/>
    <property type="match status" value="1"/>
</dbReference>
<organism evidence="1 2">
    <name type="scientific">Thermosipho japonicus</name>
    <dbReference type="NCBI Taxonomy" id="90323"/>
    <lineage>
        <taxon>Bacteria</taxon>
        <taxon>Thermotogati</taxon>
        <taxon>Thermotogota</taxon>
        <taxon>Thermotogae</taxon>
        <taxon>Thermotogales</taxon>
        <taxon>Fervidobacteriaceae</taxon>
        <taxon>Thermosipho</taxon>
    </lineage>
</organism>
<dbReference type="RefSeq" id="WP_246348169.1">
    <property type="nucleotide sequence ID" value="NZ_JACHEX010000001.1"/>
</dbReference>
<dbReference type="Proteomes" id="UP000555828">
    <property type="component" value="Unassembled WGS sequence"/>
</dbReference>